<organism evidence="1 2">
    <name type="scientific">Adhaeribacter terreus</name>
    <dbReference type="NCBI Taxonomy" id="529703"/>
    <lineage>
        <taxon>Bacteria</taxon>
        <taxon>Pseudomonadati</taxon>
        <taxon>Bacteroidota</taxon>
        <taxon>Cytophagia</taxon>
        <taxon>Cytophagales</taxon>
        <taxon>Hymenobacteraceae</taxon>
        <taxon>Adhaeribacter</taxon>
    </lineage>
</organism>
<dbReference type="Proteomes" id="UP001596161">
    <property type="component" value="Unassembled WGS sequence"/>
</dbReference>
<evidence type="ECO:0000313" key="2">
    <source>
        <dbReference type="Proteomes" id="UP001596161"/>
    </source>
</evidence>
<dbReference type="RefSeq" id="WP_378016116.1">
    <property type="nucleotide sequence ID" value="NZ_JBHSKT010000002.1"/>
</dbReference>
<reference evidence="2" key="1">
    <citation type="journal article" date="2019" name="Int. J. Syst. Evol. Microbiol.">
        <title>The Global Catalogue of Microorganisms (GCM) 10K type strain sequencing project: providing services to taxonomists for standard genome sequencing and annotation.</title>
        <authorList>
            <consortium name="The Broad Institute Genomics Platform"/>
            <consortium name="The Broad Institute Genome Sequencing Center for Infectious Disease"/>
            <person name="Wu L."/>
            <person name="Ma J."/>
        </authorList>
    </citation>
    <scope>NUCLEOTIDE SEQUENCE [LARGE SCALE GENOMIC DNA]</scope>
    <source>
        <strain evidence="2">KACC 12602</strain>
    </source>
</reference>
<evidence type="ECO:0000313" key="1">
    <source>
        <dbReference type="EMBL" id="MFC5269736.1"/>
    </source>
</evidence>
<comment type="caution">
    <text evidence="1">The sequence shown here is derived from an EMBL/GenBank/DDBJ whole genome shotgun (WGS) entry which is preliminary data.</text>
</comment>
<sequence>MKITSLLSILIFLSISCKKKDPEPDGPSVVGEWKAQYRKEGIFTYPQMEPAFPTNFSQNYPYQDEILFNFQPDMTFKESLANIYAPSGYFSMTYNYALEGNKIIFSKYDSTSNFFPSGKIYIDSLT</sequence>
<accession>A0ABW0E9Q9</accession>
<keyword evidence="2" id="KW-1185">Reference proteome</keyword>
<name>A0ABW0E9Q9_9BACT</name>
<dbReference type="PROSITE" id="PS51257">
    <property type="entry name" value="PROKAR_LIPOPROTEIN"/>
    <property type="match status" value="1"/>
</dbReference>
<protein>
    <submittedName>
        <fullName evidence="1">Uncharacterized protein</fullName>
    </submittedName>
</protein>
<gene>
    <name evidence="1" type="ORF">ACFPIB_03880</name>
</gene>
<dbReference type="EMBL" id="JBHSKT010000002">
    <property type="protein sequence ID" value="MFC5269736.1"/>
    <property type="molecule type" value="Genomic_DNA"/>
</dbReference>
<proteinExistence type="predicted"/>